<keyword evidence="2" id="KW-1185">Reference proteome</keyword>
<accession>C5F1T3</accession>
<gene>
    <name evidence="1" type="ORF">HPMG_01684</name>
</gene>
<protein>
    <submittedName>
        <fullName evidence="1">Uncharacterized protein</fullName>
    </submittedName>
</protein>
<evidence type="ECO:0000313" key="1">
    <source>
        <dbReference type="EMBL" id="EEQ64227.1"/>
    </source>
</evidence>
<evidence type="ECO:0000313" key="2">
    <source>
        <dbReference type="Proteomes" id="UP000003953"/>
    </source>
</evidence>
<organism evidence="1 2">
    <name type="scientific">Helicobacter pullorum MIT 98-5489</name>
    <dbReference type="NCBI Taxonomy" id="537972"/>
    <lineage>
        <taxon>Bacteria</taxon>
        <taxon>Pseudomonadati</taxon>
        <taxon>Campylobacterota</taxon>
        <taxon>Epsilonproteobacteria</taxon>
        <taxon>Campylobacterales</taxon>
        <taxon>Helicobacteraceae</taxon>
        <taxon>Helicobacter</taxon>
    </lineage>
</organism>
<name>C5F1T3_9HELI</name>
<dbReference type="EMBL" id="DS990446">
    <property type="protein sequence ID" value="EEQ64227.1"/>
    <property type="molecule type" value="Genomic_DNA"/>
</dbReference>
<dbReference type="RefSeq" id="WP_005023010.1">
    <property type="nucleotide sequence ID" value="NZ_DS990446.1"/>
</dbReference>
<dbReference type="Proteomes" id="UP000003953">
    <property type="component" value="Unassembled WGS sequence"/>
</dbReference>
<proteinExistence type="predicted"/>
<dbReference type="HOGENOM" id="CLU_2382158_0_0_7"/>
<dbReference type="AlphaFoldDB" id="C5F1T3"/>
<sequence>MKSKILPTKTKSFSSAELNRAGHKKFPENAKVFIAEDNKQIKEIWEDITEGAEELKDIEKDKLGGSIKRRKLSDGTIIKLRQKSKSGGSAIEIEKESTDQIKIHNIKDKK</sequence>
<reference evidence="2" key="1">
    <citation type="journal article" date="2014" name="Genome Announc.">
        <title>Draft genome sequences of six enterohepatic helicobacter species isolated from humans and one from rhesus macaques.</title>
        <authorList>
            <person name="Shen Z."/>
            <person name="Sheh A."/>
            <person name="Young S.K."/>
            <person name="Abouelliel A."/>
            <person name="Ward D.V."/>
            <person name="Earl A.M."/>
            <person name="Fox J.G."/>
        </authorList>
    </citation>
    <scope>NUCLEOTIDE SEQUENCE [LARGE SCALE GENOMIC DNA]</scope>
    <source>
        <strain evidence="2">MIT 98-5489</strain>
    </source>
</reference>